<organism evidence="1 2">
    <name type="scientific">Niastella koreensis</name>
    <dbReference type="NCBI Taxonomy" id="354356"/>
    <lineage>
        <taxon>Bacteria</taxon>
        <taxon>Pseudomonadati</taxon>
        <taxon>Bacteroidota</taxon>
        <taxon>Chitinophagia</taxon>
        <taxon>Chitinophagales</taxon>
        <taxon>Chitinophagaceae</taxon>
        <taxon>Niastella</taxon>
    </lineage>
</organism>
<keyword evidence="2" id="KW-1185">Reference proteome</keyword>
<dbReference type="EMBL" id="LWBO01000003">
    <property type="protein sequence ID" value="OQP53319.1"/>
    <property type="molecule type" value="Genomic_DNA"/>
</dbReference>
<evidence type="ECO:0000313" key="1">
    <source>
        <dbReference type="EMBL" id="OQP53319.1"/>
    </source>
</evidence>
<dbReference type="Proteomes" id="UP000192277">
    <property type="component" value="Unassembled WGS sequence"/>
</dbReference>
<evidence type="ECO:0000313" key="2">
    <source>
        <dbReference type="Proteomes" id="UP000192277"/>
    </source>
</evidence>
<sequence length="372" mass="42820">MFNNDLQTLAVERSDVCVSVIMPTNRLSPGRRADSVELDNMMEKARQELQNKFDNAAIAPLILAMGDLYEQIDFMHNAAGIGVFASAHVKKLIPFFFPVKERVTIAQTFDIRDLLYESYYDTPYVVLQLSQKETKLYNGHLNWLIAIADSDFPHKNEDEYEYSRHSRGNSNAGHSFVKEIEKNRSAVEEIRFKRFFRETDKLLNNYLGNKIPLIVMGDNKDLSYFRQITTHEDNIACNVPGSYANYNEHDLGALTWQAMKLFLDNNKDRVLRDFNEKTGQGLGITGLDNIWKAVQEGRGFKLLVEKDYAVPGYLPDHEDYDLVLHEPKQAHRILPDAVNSLIILMLEKNGEVIMVENDALRDHKRIALITRY</sequence>
<reference evidence="1 2" key="1">
    <citation type="submission" date="2016-04" db="EMBL/GenBank/DDBJ databases">
        <authorList>
            <person name="Chen L."/>
            <person name="Zhuang W."/>
            <person name="Wang G."/>
        </authorList>
    </citation>
    <scope>NUCLEOTIDE SEQUENCE [LARGE SCALE GENOMIC DNA]</scope>
    <source>
        <strain evidence="2">GR20</strain>
    </source>
</reference>
<comment type="caution">
    <text evidence="1">The sequence shown here is derived from an EMBL/GenBank/DDBJ whole genome shotgun (WGS) entry which is preliminary data.</text>
</comment>
<gene>
    <name evidence="1" type="ORF">A4D02_21230</name>
</gene>
<proteinExistence type="predicted"/>
<protein>
    <submittedName>
        <fullName evidence="1">Uncharacterized protein</fullName>
    </submittedName>
</protein>
<dbReference type="Pfam" id="PF18845">
    <property type="entry name" value="baeRF_family3"/>
    <property type="match status" value="1"/>
</dbReference>
<dbReference type="InterPro" id="IPR041289">
    <property type="entry name" value="Bact_RF_family3"/>
</dbReference>
<name>A0ABX3P2V3_9BACT</name>
<accession>A0ABX3P2V3</accession>